<keyword evidence="3" id="KW-1185">Reference proteome</keyword>
<evidence type="ECO:0000313" key="2">
    <source>
        <dbReference type="EMBL" id="GMI67799.1"/>
    </source>
</evidence>
<organism evidence="2 3">
    <name type="scientific">Hibiscus trionum</name>
    <name type="common">Flower of an hour</name>
    <dbReference type="NCBI Taxonomy" id="183268"/>
    <lineage>
        <taxon>Eukaryota</taxon>
        <taxon>Viridiplantae</taxon>
        <taxon>Streptophyta</taxon>
        <taxon>Embryophyta</taxon>
        <taxon>Tracheophyta</taxon>
        <taxon>Spermatophyta</taxon>
        <taxon>Magnoliopsida</taxon>
        <taxon>eudicotyledons</taxon>
        <taxon>Gunneridae</taxon>
        <taxon>Pentapetalae</taxon>
        <taxon>rosids</taxon>
        <taxon>malvids</taxon>
        <taxon>Malvales</taxon>
        <taxon>Malvaceae</taxon>
        <taxon>Malvoideae</taxon>
        <taxon>Hibiscus</taxon>
    </lineage>
</organism>
<dbReference type="Proteomes" id="UP001165190">
    <property type="component" value="Unassembled WGS sequence"/>
</dbReference>
<evidence type="ECO:0000313" key="3">
    <source>
        <dbReference type="Proteomes" id="UP001165190"/>
    </source>
</evidence>
<gene>
    <name evidence="2" type="ORF">HRI_000449200</name>
</gene>
<protein>
    <recommendedName>
        <fullName evidence="1">Endonuclease/exonuclease/phosphatase domain-containing protein</fullName>
    </recommendedName>
</protein>
<feature type="domain" description="Endonuclease/exonuclease/phosphatase" evidence="1">
    <location>
        <begin position="2"/>
        <end position="119"/>
    </location>
</feature>
<sequence length="126" mass="14392">MLRDLQPNVIFLIETKVNANKMANIRRSLGYPYGIEVSSIGRSGGLVLGWKANCTVSLRSFSARHIDFFLDDDSDGFHWHCTGFYGAPEESNRLASWNLLRSLNDCLEIPWMVIGDFNEILYVFEK</sequence>
<name>A0A9W7GYK0_HIBTR</name>
<dbReference type="OrthoDB" id="991388at2759"/>
<dbReference type="Gene3D" id="3.60.10.10">
    <property type="entry name" value="Endonuclease/exonuclease/phosphatase"/>
    <property type="match status" value="1"/>
</dbReference>
<dbReference type="InterPro" id="IPR036691">
    <property type="entry name" value="Endo/exonu/phosph_ase_sf"/>
</dbReference>
<dbReference type="AlphaFoldDB" id="A0A9W7GYK0"/>
<dbReference type="PANTHER" id="PTHR35218:SF9">
    <property type="entry name" value="ENDONUCLEASE_EXONUCLEASE_PHOSPHATASE DOMAIN-CONTAINING PROTEIN"/>
    <property type="match status" value="1"/>
</dbReference>
<evidence type="ECO:0000259" key="1">
    <source>
        <dbReference type="Pfam" id="PF03372"/>
    </source>
</evidence>
<dbReference type="EMBL" id="BSYR01000006">
    <property type="protein sequence ID" value="GMI67799.1"/>
    <property type="molecule type" value="Genomic_DNA"/>
</dbReference>
<reference evidence="2" key="1">
    <citation type="submission" date="2023-05" db="EMBL/GenBank/DDBJ databases">
        <title>Genome and transcriptome analyses reveal genes involved in the formation of fine ridges on petal epidermal cells in Hibiscus trionum.</title>
        <authorList>
            <person name="Koshimizu S."/>
            <person name="Masuda S."/>
            <person name="Ishii T."/>
            <person name="Shirasu K."/>
            <person name="Hoshino A."/>
            <person name="Arita M."/>
        </authorList>
    </citation>
    <scope>NUCLEOTIDE SEQUENCE</scope>
    <source>
        <strain evidence="2">Hamamatsu line</strain>
    </source>
</reference>
<dbReference type="PANTHER" id="PTHR35218">
    <property type="entry name" value="RNASE H DOMAIN-CONTAINING PROTEIN"/>
    <property type="match status" value="1"/>
</dbReference>
<dbReference type="Pfam" id="PF03372">
    <property type="entry name" value="Exo_endo_phos"/>
    <property type="match status" value="1"/>
</dbReference>
<comment type="caution">
    <text evidence="2">The sequence shown here is derived from an EMBL/GenBank/DDBJ whole genome shotgun (WGS) entry which is preliminary data.</text>
</comment>
<dbReference type="GO" id="GO:0003824">
    <property type="term" value="F:catalytic activity"/>
    <property type="evidence" value="ECO:0007669"/>
    <property type="project" value="InterPro"/>
</dbReference>
<accession>A0A9W7GYK0</accession>
<dbReference type="SUPFAM" id="SSF56219">
    <property type="entry name" value="DNase I-like"/>
    <property type="match status" value="1"/>
</dbReference>
<dbReference type="InterPro" id="IPR005135">
    <property type="entry name" value="Endo/exonuclease/phosphatase"/>
</dbReference>
<proteinExistence type="predicted"/>